<organism evidence="4 5">
    <name type="scientific">Kribbella antiqua</name>
    <dbReference type="NCBI Taxonomy" id="2512217"/>
    <lineage>
        <taxon>Bacteria</taxon>
        <taxon>Bacillati</taxon>
        <taxon>Actinomycetota</taxon>
        <taxon>Actinomycetes</taxon>
        <taxon>Propionibacteriales</taxon>
        <taxon>Kribbellaceae</taxon>
        <taxon>Kribbella</taxon>
    </lineage>
</organism>
<dbReference type="InterPro" id="IPR002938">
    <property type="entry name" value="FAD-bd"/>
</dbReference>
<dbReference type="InterPro" id="IPR050631">
    <property type="entry name" value="PheA/TfdB_FAD_monoxygenase"/>
</dbReference>
<accession>A0A4R2J1M8</accession>
<dbReference type="PRINTS" id="PR00420">
    <property type="entry name" value="RNGMNOXGNASE"/>
</dbReference>
<evidence type="ECO:0000256" key="2">
    <source>
        <dbReference type="ARBA" id="ARBA00023027"/>
    </source>
</evidence>
<proteinExistence type="predicted"/>
<name>A0A4R2J1M8_9ACTN</name>
<dbReference type="AlphaFoldDB" id="A0A4R2J1M8"/>
<dbReference type="Gene3D" id="3.50.50.60">
    <property type="entry name" value="FAD/NAD(P)-binding domain"/>
    <property type="match status" value="1"/>
</dbReference>
<dbReference type="InterPro" id="IPR036188">
    <property type="entry name" value="FAD/NAD-bd_sf"/>
</dbReference>
<dbReference type="RefSeq" id="WP_132145403.1">
    <property type="nucleotide sequence ID" value="NZ_SLWR01000002.1"/>
</dbReference>
<protein>
    <submittedName>
        <fullName evidence="4">Anthraniloyl-CoA monooxygenase</fullName>
    </submittedName>
</protein>
<dbReference type="Pfam" id="PF01494">
    <property type="entry name" value="FAD_binding_3"/>
    <property type="match status" value="1"/>
</dbReference>
<evidence type="ECO:0000256" key="1">
    <source>
        <dbReference type="ARBA" id="ARBA00023002"/>
    </source>
</evidence>
<evidence type="ECO:0000259" key="3">
    <source>
        <dbReference type="Pfam" id="PF01494"/>
    </source>
</evidence>
<dbReference type="GO" id="GO:0004497">
    <property type="term" value="F:monooxygenase activity"/>
    <property type="evidence" value="ECO:0007669"/>
    <property type="project" value="UniProtKB-KW"/>
</dbReference>
<dbReference type="Gene3D" id="3.30.9.20">
    <property type="match status" value="1"/>
</dbReference>
<sequence length="510" mass="55099">MKLRSVDVLGGGPGGLYAARLLKLRHPHSRVRVFEQAEPASTFGFGVGLATRTQQNLEAADPETFAAIVANSWSHEMSMAVGGRQVSLALDNLIAIGRSTLLDVLRSHAADAGVEFSYNSRVAAAELDAELVIAADGVNSGTRDARAEVFGARIDVHKGLYLWAGADVALPRAVFAPVRTEYGTFVAHAYPYASDRSTFLIETDEETWRRAGFDVTTERLPFDASDEDALGYLGDAFAEHLHGHRLIGNRTRWLRFRTVSCERWHDGNVVLLGDAAHTAHYSIGSGTKLAMEGGIALDAAIADASDLEEALAEYERVRRPAVEHLQETAARSMSWWDSFPTRLDLPVEQLLVSYMTRAGKVSVDRFATSAADVVRTALAQYARCDVSEVDDGNRNEWVLRQPLGKSFGSRRVRASEIPGLRPVRVSLSDPWGSAADTLVKEIGADEAASGVLLTTAADTGSVLTMLDVAERIRRETDMLVVAQLDPSATDLAVGALVTERVDLVDLGGAA</sequence>
<comment type="caution">
    <text evidence="4">The sequence shown here is derived from an EMBL/GenBank/DDBJ whole genome shotgun (WGS) entry which is preliminary data.</text>
</comment>
<gene>
    <name evidence="4" type="ORF">EV646_102293</name>
</gene>
<reference evidence="4 5" key="1">
    <citation type="journal article" date="2015" name="Stand. Genomic Sci.">
        <title>Genomic Encyclopedia of Bacterial and Archaeal Type Strains, Phase III: the genomes of soil and plant-associated and newly described type strains.</title>
        <authorList>
            <person name="Whitman W.B."/>
            <person name="Woyke T."/>
            <person name="Klenk H.P."/>
            <person name="Zhou Y."/>
            <person name="Lilburn T.G."/>
            <person name="Beck B.J."/>
            <person name="De Vos P."/>
            <person name="Vandamme P."/>
            <person name="Eisen J.A."/>
            <person name="Garrity G."/>
            <person name="Hugenholtz P."/>
            <person name="Kyrpides N.C."/>
        </authorList>
    </citation>
    <scope>NUCLEOTIDE SEQUENCE [LARGE SCALE GENOMIC DNA]</scope>
    <source>
        <strain evidence="4 5">VKM Ac-2541</strain>
    </source>
</reference>
<dbReference type="GO" id="GO:0071949">
    <property type="term" value="F:FAD binding"/>
    <property type="evidence" value="ECO:0007669"/>
    <property type="project" value="InterPro"/>
</dbReference>
<dbReference type="OrthoDB" id="3169239at2"/>
<keyword evidence="5" id="KW-1185">Reference proteome</keyword>
<dbReference type="PANTHER" id="PTHR43476:SF4">
    <property type="entry name" value="BLR0106 PROTEIN"/>
    <property type="match status" value="1"/>
</dbReference>
<evidence type="ECO:0000313" key="5">
    <source>
        <dbReference type="Proteomes" id="UP000295573"/>
    </source>
</evidence>
<feature type="domain" description="FAD-binding" evidence="3">
    <location>
        <begin position="6"/>
        <end position="326"/>
    </location>
</feature>
<keyword evidence="1" id="KW-0560">Oxidoreductase</keyword>
<evidence type="ECO:0000313" key="4">
    <source>
        <dbReference type="EMBL" id="TCO50219.1"/>
    </source>
</evidence>
<dbReference type="SUPFAM" id="SSF51905">
    <property type="entry name" value="FAD/NAD(P)-binding domain"/>
    <property type="match status" value="1"/>
</dbReference>
<dbReference type="Proteomes" id="UP000295573">
    <property type="component" value="Unassembled WGS sequence"/>
</dbReference>
<keyword evidence="4" id="KW-0503">Monooxygenase</keyword>
<dbReference type="EMBL" id="SLWR01000002">
    <property type="protein sequence ID" value="TCO50219.1"/>
    <property type="molecule type" value="Genomic_DNA"/>
</dbReference>
<dbReference type="PANTHER" id="PTHR43476">
    <property type="entry name" value="3-(3-HYDROXY-PHENYL)PROPIONATE/3-HYDROXYCINNAMIC ACID HYDROXYLASE"/>
    <property type="match status" value="1"/>
</dbReference>
<keyword evidence="2" id="KW-0520">NAD</keyword>